<feature type="region of interest" description="Disordered" evidence="1">
    <location>
        <begin position="853"/>
        <end position="898"/>
    </location>
</feature>
<feature type="compositionally biased region" description="Basic residues" evidence="1">
    <location>
        <begin position="1301"/>
        <end position="1312"/>
    </location>
</feature>
<feature type="region of interest" description="Disordered" evidence="1">
    <location>
        <begin position="1224"/>
        <end position="1339"/>
    </location>
</feature>
<feature type="region of interest" description="Disordered" evidence="1">
    <location>
        <begin position="690"/>
        <end position="709"/>
    </location>
</feature>
<evidence type="ECO:0000256" key="1">
    <source>
        <dbReference type="SAM" id="MobiDB-lite"/>
    </source>
</evidence>
<evidence type="ECO:0008006" key="4">
    <source>
        <dbReference type="Google" id="ProtNLM"/>
    </source>
</evidence>
<proteinExistence type="predicted"/>
<dbReference type="EMBL" id="KI965484">
    <property type="protein sequence ID" value="EUD65061.1"/>
    <property type="molecule type" value="Genomic_DNA"/>
</dbReference>
<feature type="compositionally biased region" description="Polar residues" evidence="1">
    <location>
        <begin position="1015"/>
        <end position="1026"/>
    </location>
</feature>
<feature type="compositionally biased region" description="Basic and acidic residues" evidence="1">
    <location>
        <begin position="1282"/>
        <end position="1295"/>
    </location>
</feature>
<dbReference type="Proteomes" id="UP000030640">
    <property type="component" value="Unassembled WGS sequence"/>
</dbReference>
<evidence type="ECO:0000313" key="2">
    <source>
        <dbReference type="EMBL" id="EUD65061.1"/>
    </source>
</evidence>
<feature type="region of interest" description="Disordered" evidence="1">
    <location>
        <begin position="1008"/>
        <end position="1084"/>
    </location>
</feature>
<keyword evidence="3" id="KW-1185">Reference proteome</keyword>
<evidence type="ECO:0000313" key="3">
    <source>
        <dbReference type="Proteomes" id="UP000030640"/>
    </source>
</evidence>
<reference evidence="2 3" key="1">
    <citation type="submission" date="2013-02" db="EMBL/GenBank/DDBJ databases">
        <title>The Genome Sequence of Plasmodium inui San Antonio 1.</title>
        <authorList>
            <consortium name="The Broad Institute Genome Sequencing Platform"/>
            <consortium name="The Broad Institute Genome Sequencing Center for Infectious Disease"/>
            <person name="Neafsey D."/>
            <person name="Cheeseman I."/>
            <person name="Volkman S."/>
            <person name="Adams J."/>
            <person name="Walker B."/>
            <person name="Young S.K."/>
            <person name="Zeng Q."/>
            <person name="Gargeya S."/>
            <person name="Fitzgerald M."/>
            <person name="Haas B."/>
            <person name="Abouelleil A."/>
            <person name="Alvarado L."/>
            <person name="Arachchi H.M."/>
            <person name="Berlin A.M."/>
            <person name="Chapman S.B."/>
            <person name="Dewar J."/>
            <person name="Goldberg J."/>
            <person name="Griggs A."/>
            <person name="Gujja S."/>
            <person name="Hansen M."/>
            <person name="Howarth C."/>
            <person name="Imamovic A."/>
            <person name="Larimer J."/>
            <person name="McCowan C."/>
            <person name="Murphy C."/>
            <person name="Neiman D."/>
            <person name="Pearson M."/>
            <person name="Priest M."/>
            <person name="Roberts A."/>
            <person name="Saif S."/>
            <person name="Shea T."/>
            <person name="Sisk P."/>
            <person name="Sykes S."/>
            <person name="Wortman J."/>
            <person name="Nusbaum C."/>
            <person name="Birren B."/>
        </authorList>
    </citation>
    <scope>NUCLEOTIDE SEQUENCE [LARGE SCALE GENOMIC DNA]</scope>
    <source>
        <strain evidence="2 3">San Antonio 1</strain>
    </source>
</reference>
<feature type="compositionally biased region" description="Gly residues" evidence="1">
    <location>
        <begin position="203"/>
        <end position="213"/>
    </location>
</feature>
<dbReference type="VEuPathDB" id="PlasmoDB:C922_04574"/>
<organism evidence="2 3">
    <name type="scientific">Plasmodium inui San Antonio 1</name>
    <dbReference type="NCBI Taxonomy" id="1237626"/>
    <lineage>
        <taxon>Eukaryota</taxon>
        <taxon>Sar</taxon>
        <taxon>Alveolata</taxon>
        <taxon>Apicomplexa</taxon>
        <taxon>Aconoidasida</taxon>
        <taxon>Haemosporida</taxon>
        <taxon>Plasmodiidae</taxon>
        <taxon>Plasmodium</taxon>
        <taxon>Plasmodium (Plasmodium)</taxon>
    </lineage>
</organism>
<gene>
    <name evidence="2" type="ORF">C922_04574</name>
</gene>
<feature type="compositionally biased region" description="Basic and acidic residues" evidence="1">
    <location>
        <begin position="875"/>
        <end position="895"/>
    </location>
</feature>
<feature type="compositionally biased region" description="Basic and acidic residues" evidence="1">
    <location>
        <begin position="1313"/>
        <end position="1336"/>
    </location>
</feature>
<sequence length="1367" mass="149150">MENKNFSQNIFYKGFNERRVNYLNVNANTEFENAHSLNVSSGVTPIKNANEESSMLKMNAQKVSGARQAGNTKVNQTEFVDKIQSHVNLNNIHSNAPYANGGLLYVDNKMSGANVNNHVYSSLGNAPSGLAAADGSAHKNIFTQGIYPDVKSFDRVDSNRLDANRLNMNTFSNSRNVPMKSGEYIFSGAQEHLGYMDAKEGGKGGPPGGGGRVGSNPIARGHAGGTHTGGTHIASGNLFGGHVLGMRGKENQLGAYRMNPVNGGPMPASGKSAAAYEGDHAQASRMDSMMKDGLFGSMYRTIQGGTSASMNVNANANMNPSTNTNVNASTNAQSSLSNFLNGAMIRNKPPPSDTAMNEVPFQTPENLNSTKNPNLKVFNNQRNKLKDVDASNMSTNLSHLSQFSQLRQNIPFSNFSNTVSTHHHRVNNNQSFNHISNLGSAMNKLDSFNLPPTQGSNSMHKGALLNSTLLSGALNSNGMSIPGMNLSNGGNLHSYGKHSITNPLSGNALGMDGGGTHFTAMVHDVGVSHAGNQGNLESHANVGSLESHGNMGSMANTNLAGIPMANASSSGNLMGVGKAPKGIAEGHIKDRGNLINYGYLHSKGKVGDLIGMGVDSTKGGMVNEANSNYIGMSLFGAGIPRASGLHYVSAITGQNVYPGEPLNLKSNSEKAEIQRGEATVLKGGVMDGSSAITRTTNQSSASQSGPNNNVISTDNYANLLKHLCTPIKNRLASNTTDRLNRVNIGEYATQEGKFPGGSAKESNILGVHESAPADMFVGSGPFKGNADEGNAQENVNIGGLSGTVDFSGDGDVVRKEPPDSITSSDNAAANIGGGAPSWGHVYDLKKMNRFAEKKRRDEETIEAGGTNRGDNGPDVEDHTQGHKQDRHHCRDDGKKKPIRTNKTKTKAFFYINPKYIIEPLKRKIYQNMSIYIENLISDVQASENKNRGEILAELHNTPWFCMVFDFDGISKLLNVFNKYLIYSDSLIIPDVLIGKKLEAESTCSVLPAQGKKENQSNTEKQSSGESHPNGESQPNEEEQQNGEGQPNEEKQQNGEGQPNGETQPSGESQPKRDPNYDHTQQGQGQEPFHHYFKKSDNLDFINKKINEYEHSIIESAEKLSYLKELCTSIKGQVDTKKKKLLLLIETAKLKLFAYKSKELQTIIDIEKNSGLVTEEHEQINLTNEYYDMFKKINDGLNFLRKYSNVIISTQTMHDEITNDEENKHMCQSSVSTDDLSCENNLNGVDQEEEEEEGEEDDNDYEEEEDGAHGGAHQHGGEANYQRNDHTDGYAHDHLSNMHMSPGKRKKRRKKRNAHEDLLQRKNPPHDEFDDKADKEVSKKRKTVNEIKNLQWEKEDNEEWVDEFLEDF</sequence>
<dbReference type="GeneID" id="20039848"/>
<dbReference type="RefSeq" id="XP_008818377.1">
    <property type="nucleotide sequence ID" value="XM_008820155.1"/>
</dbReference>
<name>W7AIE6_9APIC</name>
<dbReference type="OrthoDB" id="378554at2759"/>
<feature type="compositionally biased region" description="Acidic residues" evidence="1">
    <location>
        <begin position="1245"/>
        <end position="1265"/>
    </location>
</feature>
<protein>
    <recommendedName>
        <fullName evidence="4">Asparagine-rich protein</fullName>
    </recommendedName>
</protein>
<feature type="compositionally biased region" description="Polar residues" evidence="1">
    <location>
        <begin position="1225"/>
        <end position="1243"/>
    </location>
</feature>
<accession>W7AIE6</accession>
<feature type="region of interest" description="Disordered" evidence="1">
    <location>
        <begin position="199"/>
        <end position="233"/>
    </location>
</feature>